<evidence type="ECO:0000313" key="2">
    <source>
        <dbReference type="Proteomes" id="UP001480595"/>
    </source>
</evidence>
<accession>A0ABR1TP65</accession>
<sequence>MVSSRDPGLVGPKDSSPLFGGPVLMFEGPGQAFLSVGFGYWWLLTGSISFESKSTEGRSYNVYSKEGVEKDDGELEERGSASFFRTSHERNEFFFLLTGKDPRPARPLRYIARRSLNSGLNLVDRKSSNIVNLRFRFITIKIKGSDTLAVVVRKLLRTDRIVLRIVIEERVIFQKNEKKYRFSEPK</sequence>
<name>A0ABR1TP65_9PEZI</name>
<reference evidence="1 2" key="1">
    <citation type="submission" date="2023-01" db="EMBL/GenBank/DDBJ databases">
        <title>Analysis of 21 Apiospora genomes using comparative genomics revels a genus with tremendous synthesis potential of carbohydrate active enzymes and secondary metabolites.</title>
        <authorList>
            <person name="Sorensen T."/>
        </authorList>
    </citation>
    <scope>NUCLEOTIDE SEQUENCE [LARGE SCALE GENOMIC DNA]</scope>
    <source>
        <strain evidence="1 2">CBS 135458</strain>
    </source>
</reference>
<dbReference type="GeneID" id="92094662"/>
<protein>
    <submittedName>
        <fullName evidence="1">Uncharacterized protein</fullName>
    </submittedName>
</protein>
<dbReference type="RefSeq" id="XP_066710709.1">
    <property type="nucleotide sequence ID" value="XM_066861599.1"/>
</dbReference>
<comment type="caution">
    <text evidence="1">The sequence shown here is derived from an EMBL/GenBank/DDBJ whole genome shotgun (WGS) entry which is preliminary data.</text>
</comment>
<dbReference type="Proteomes" id="UP001480595">
    <property type="component" value="Unassembled WGS sequence"/>
</dbReference>
<keyword evidence="2" id="KW-1185">Reference proteome</keyword>
<gene>
    <name evidence="1" type="ORF">PG994_010190</name>
</gene>
<evidence type="ECO:0000313" key="1">
    <source>
        <dbReference type="EMBL" id="KAK8048460.1"/>
    </source>
</evidence>
<proteinExistence type="predicted"/>
<organism evidence="1 2">
    <name type="scientific">Apiospora phragmitis</name>
    <dbReference type="NCBI Taxonomy" id="2905665"/>
    <lineage>
        <taxon>Eukaryota</taxon>
        <taxon>Fungi</taxon>
        <taxon>Dikarya</taxon>
        <taxon>Ascomycota</taxon>
        <taxon>Pezizomycotina</taxon>
        <taxon>Sordariomycetes</taxon>
        <taxon>Xylariomycetidae</taxon>
        <taxon>Amphisphaeriales</taxon>
        <taxon>Apiosporaceae</taxon>
        <taxon>Apiospora</taxon>
    </lineage>
</organism>
<dbReference type="EMBL" id="JAQQWL010000011">
    <property type="protein sequence ID" value="KAK8048460.1"/>
    <property type="molecule type" value="Genomic_DNA"/>
</dbReference>